<dbReference type="OrthoDB" id="5495046at2"/>
<gene>
    <name evidence="4" type="ORF">D187_006666</name>
</gene>
<comment type="caution">
    <text evidence="4">The sequence shown here is derived from an EMBL/GenBank/DDBJ whole genome shotgun (WGS) entry which is preliminary data.</text>
</comment>
<feature type="domain" description="Bacterial Ig-like" evidence="3">
    <location>
        <begin position="831"/>
        <end position="909"/>
    </location>
</feature>
<feature type="domain" description="Bacterial Ig-like" evidence="3">
    <location>
        <begin position="741"/>
        <end position="815"/>
    </location>
</feature>
<evidence type="ECO:0000256" key="1">
    <source>
        <dbReference type="SAM" id="MobiDB-lite"/>
    </source>
</evidence>
<feature type="region of interest" description="Disordered" evidence="1">
    <location>
        <begin position="207"/>
        <end position="239"/>
    </location>
</feature>
<dbReference type="NCBIfam" id="NF033510">
    <property type="entry name" value="Ca_tandemer"/>
    <property type="match status" value="4"/>
</dbReference>
<dbReference type="PANTHER" id="PTHR34677">
    <property type="match status" value="1"/>
</dbReference>
<feature type="domain" description="Bacterial Ig-like" evidence="3">
    <location>
        <begin position="468"/>
        <end position="549"/>
    </location>
</feature>
<organism evidence="4 5">
    <name type="scientific">Cystobacter fuscus (strain ATCC 25194 / DSM 2262 / NBRC 100088 / M29)</name>
    <dbReference type="NCBI Taxonomy" id="1242864"/>
    <lineage>
        <taxon>Bacteria</taxon>
        <taxon>Pseudomonadati</taxon>
        <taxon>Myxococcota</taxon>
        <taxon>Myxococcia</taxon>
        <taxon>Myxococcales</taxon>
        <taxon>Cystobacterineae</taxon>
        <taxon>Archangiaceae</taxon>
        <taxon>Cystobacter</taxon>
    </lineage>
</organism>
<dbReference type="InterPro" id="IPR058184">
    <property type="entry name" value="AgmC-like_N"/>
</dbReference>
<dbReference type="AlphaFoldDB" id="S9QK98"/>
<dbReference type="RefSeq" id="WP_020918533.1">
    <property type="nucleotide sequence ID" value="NZ_ANAH02000064.1"/>
</dbReference>
<dbReference type="InterPro" id="IPR044016">
    <property type="entry name" value="Big_13"/>
</dbReference>
<evidence type="ECO:0000313" key="5">
    <source>
        <dbReference type="Proteomes" id="UP000011682"/>
    </source>
</evidence>
<keyword evidence="5" id="KW-1185">Reference proteome</keyword>
<accession>S9QK98</accession>
<dbReference type="Gene3D" id="2.60.40.10">
    <property type="entry name" value="Immunoglobulins"/>
    <property type="match status" value="6"/>
</dbReference>
<proteinExistence type="predicted"/>
<dbReference type="eggNOG" id="COG2885">
    <property type="taxonomic scope" value="Bacteria"/>
</dbReference>
<evidence type="ECO:0000259" key="3">
    <source>
        <dbReference type="Pfam" id="PF19077"/>
    </source>
</evidence>
<name>S9QK98_CYSF2</name>
<reference evidence="4" key="1">
    <citation type="submission" date="2013-05" db="EMBL/GenBank/DDBJ databases">
        <title>Genome assembly of Cystobacter fuscus DSM 2262.</title>
        <authorList>
            <person name="Sharma G."/>
            <person name="Khatri I."/>
            <person name="Kaur C."/>
            <person name="Mayilraj S."/>
            <person name="Subramanian S."/>
        </authorList>
    </citation>
    <scope>NUCLEOTIDE SEQUENCE [LARGE SCALE GENOMIC DNA]</scope>
    <source>
        <strain evidence="4">DSM 2262</strain>
    </source>
</reference>
<dbReference type="PANTHER" id="PTHR34677:SF3">
    <property type="entry name" value="BACTERIAL IG-LIKE DOMAIN-CONTAINING PROTEIN"/>
    <property type="match status" value="1"/>
</dbReference>
<dbReference type="Proteomes" id="UP000011682">
    <property type="component" value="Unassembled WGS sequence"/>
</dbReference>
<feature type="chain" id="PRO_5004555173" evidence="2">
    <location>
        <begin position="25"/>
        <end position="1033"/>
    </location>
</feature>
<dbReference type="NCBIfam" id="NF047640">
    <property type="entry name" value="gliding_AgmC_N"/>
    <property type="match status" value="1"/>
</dbReference>
<keyword evidence="2" id="KW-0732">Signal</keyword>
<feature type="domain" description="Bacterial Ig-like" evidence="3">
    <location>
        <begin position="652"/>
        <end position="726"/>
    </location>
</feature>
<feature type="signal peptide" evidence="2">
    <location>
        <begin position="1"/>
        <end position="24"/>
    </location>
</feature>
<evidence type="ECO:0000313" key="4">
    <source>
        <dbReference type="EMBL" id="EPX56913.1"/>
    </source>
</evidence>
<sequence length="1033" mass="103548">MNTPIIKKWLAAVLCLLCAQPALAARDIYLLGNGDDGPLDVTAGQRVVNSYAKVTANVAVGATEIPVDTNTGFSPGDLVLVHQSTGLTPEPAPGNIADINLSGGSVGRWELARLGTANLETGKLRLDAPLIYAYSAAGAQVVKVPEYTDVTVRGGAELTADAWNGSKGGILAFLANGAVNIESAASINVTALGFRGGQYIKDTNAARRSCASDTEPAPGGAQRAEGIAPGLYGPNSTGRGNGANGGGGGVCYLAGGAGGGSSGRGGDGGKTHSGVDGARAVGGKGGARFIFDPLNRMVFGGGGGAGHGIIDSTAQGGRGGGIIFIRARILEGGDGTILANGASGPTTTGNSGAFGGGAGGTVYLRFAQLANCNVLSQGGRGGDTSLSTAFIGPGGGGGGGRLLMQSQTGTCEIFAEGAVAGQTPTQRPNDTVNYGATGGSPGDVAQIINDGFPETMPAPVVSTPANGSSTNNKRPTFTGTLDPSFPTGAQIILTVTTGTTTLTFTLPAAANWSYTPTSDLAAGNYTVSAVLTKQEVYSLQSNTNTFTIDLTAPAAPVVATPANGSQTNDTTPIYSGTAEPGSTVTVIVDGSPLPQTVTADANGNWSLTPTSPLDQGTHTVRATARDAAGNVSTNSNTNTFAVDTTPPAAPVATPIYSGTAEPGSTVTVIVDGSPLPQTVTADANGNWSLTPTTPLDQGPHTVTATATDTAGNVSTSSNTNTFTVDTTPPAVEVKTPAEGTTIKDNTPLYSGTAEPGSTVTVIVDGSPVGTITVDGSGTWSITPTTGLSNGPHTVTATATDTAGNSATDSNTFTVDVVIPASPVVTGPPNGTVINDNTPVITGTAPPNSTVTVIVDGNPIGTTTSDPEGNWTYTPTTPLPDGPHDITAITTNEEGNASPPSNTVRVTIDTEVPDTTIISGPEGTTPNRSATFEFDSGEPGVTYECRLDGGEWTACTSPVTYDNLPDGEHTFEVRSRDSAGNVDATPATRTWTVHVGDIDFRGDGFGCSASGGDSSLVLMALGSVLALARRRRQR</sequence>
<dbReference type="EMBL" id="ANAH02000064">
    <property type="protein sequence ID" value="EPX56913.1"/>
    <property type="molecule type" value="Genomic_DNA"/>
</dbReference>
<feature type="domain" description="Bacterial Ig-like" evidence="3">
    <location>
        <begin position="565"/>
        <end position="644"/>
    </location>
</feature>
<dbReference type="InterPro" id="IPR013783">
    <property type="entry name" value="Ig-like_fold"/>
</dbReference>
<dbReference type="Pfam" id="PF19077">
    <property type="entry name" value="Big_13"/>
    <property type="match status" value="5"/>
</dbReference>
<protein>
    <submittedName>
        <fullName evidence="4">Large repetitive protein</fullName>
    </submittedName>
</protein>
<evidence type="ECO:0000256" key="2">
    <source>
        <dbReference type="SAM" id="SignalP"/>
    </source>
</evidence>